<dbReference type="RefSeq" id="WP_139440953.1">
    <property type="nucleotide sequence ID" value="NZ_CAWOON010000077.1"/>
</dbReference>
<dbReference type="Pfam" id="PF07007">
    <property type="entry name" value="LprI"/>
    <property type="match status" value="1"/>
</dbReference>
<dbReference type="AlphaFoldDB" id="A0AAW5MEN9"/>
<evidence type="ECO:0000313" key="3">
    <source>
        <dbReference type="EMBL" id="MCR4448666.1"/>
    </source>
</evidence>
<name>A0AAW5MEN9_AERVE</name>
<proteinExistence type="predicted"/>
<dbReference type="InterPro" id="IPR052755">
    <property type="entry name" value="Lysozyme_Inhibitor_LprI"/>
</dbReference>
<accession>A0AAW5MEN9</accession>
<keyword evidence="1" id="KW-0732">Signal</keyword>
<evidence type="ECO:0000259" key="2">
    <source>
        <dbReference type="Pfam" id="PF07007"/>
    </source>
</evidence>
<dbReference type="GO" id="GO:0005576">
    <property type="term" value="C:extracellular region"/>
    <property type="evidence" value="ECO:0007669"/>
    <property type="project" value="TreeGrafter"/>
</dbReference>
<dbReference type="PANTHER" id="PTHR37549:SF1">
    <property type="entry name" value="LIPOPROTEIN LPRI"/>
    <property type="match status" value="1"/>
</dbReference>
<dbReference type="Proteomes" id="UP001204061">
    <property type="component" value="Unassembled WGS sequence"/>
</dbReference>
<evidence type="ECO:0000256" key="1">
    <source>
        <dbReference type="SAM" id="SignalP"/>
    </source>
</evidence>
<feature type="signal peptide" evidence="1">
    <location>
        <begin position="1"/>
        <end position="20"/>
    </location>
</feature>
<dbReference type="InterPro" id="IPR009739">
    <property type="entry name" value="LprI-like_N"/>
</dbReference>
<protein>
    <submittedName>
        <fullName evidence="3">Lysozyme inhibitor LprI family protein</fullName>
    </submittedName>
</protein>
<reference evidence="3" key="1">
    <citation type="submission" date="2022-08" db="EMBL/GenBank/DDBJ databases">
        <title>A global survey of hypervirulent Aeromonas hydrophila identified this emerging pathogen in farmed fish in the lower Mekong River basin.</title>
        <authorList>
            <person name="Xu T."/>
            <person name="Rasmussen-Ivey C.R."/>
            <person name="Moen F.S."/>
            <person name="Fernandez Bravo A."/>
            <person name="Lamy B."/>
            <person name="Beaz-Hidalgo R."/>
            <person name="Khan C.D."/>
            <person name="Castro Escarpulli G."/>
            <person name="Yasin I.S.M."/>
            <person name="Figueras M.J."/>
            <person name="Azzam Sayuti M."/>
            <person name="Karim M.M."/>
            <person name="Alam K.M."/>
            <person name="Le T.T.T."/>
            <person name="Thao N.H.P."/>
            <person name="Addo S."/>
            <person name="Duodu S."/>
            <person name="Ali S."/>
            <person name="Mey S."/>
            <person name="Somony T."/>
            <person name="Liles M.R."/>
        </authorList>
    </citation>
    <scope>NUCLEOTIDE SEQUENCE</scope>
    <source>
        <strain evidence="3">0.14</strain>
    </source>
</reference>
<sequence>MRWSLTVGQLVLTLFGSISAAYSASFDCSVAGTVIEREICHNHGLGVLDEQLAESYRYLIKRAPLAKRSVLRTEQRQWLKQRNSCSEQSSMLVHCLKNSMTERLKALDERLSLQEQEFAKVVSSIPGNPAVAATKLKDYSTAEASAWLVYLNQFEPTSKVSDELAQARYEQALANFSDKSVALMASDNGYDAATTKAKAALILLRLALEDASRNESQMHCFIFKRVGWPAYEAFGGFWGSSRDSQVPYCTVPKNLFNQPAWKRLWQTLEVQMGRVSPNFGTIVHGYYASWTINELHVNIAPQDFMEIEQKFMSTQPVEPRLSNWDEKSWPAIERDAVIKALPTVRQITKMWLQDEKGMLASAATIAANNIVAIWMNQRLDLIEEFSGAE</sequence>
<comment type="caution">
    <text evidence="3">The sequence shown here is derived from an EMBL/GenBank/DDBJ whole genome shotgun (WGS) entry which is preliminary data.</text>
</comment>
<dbReference type="PANTHER" id="PTHR37549">
    <property type="entry name" value="LIPOPROTEIN LPRI"/>
    <property type="match status" value="1"/>
</dbReference>
<gene>
    <name evidence="3" type="ORF">NS965_09775</name>
</gene>
<feature type="chain" id="PRO_5043969444" evidence="1">
    <location>
        <begin position="21"/>
        <end position="389"/>
    </location>
</feature>
<dbReference type="EMBL" id="JANLFC010000028">
    <property type="protein sequence ID" value="MCR4448666.1"/>
    <property type="molecule type" value="Genomic_DNA"/>
</dbReference>
<organism evidence="3 4">
    <name type="scientific">Aeromonas veronii</name>
    <dbReference type="NCBI Taxonomy" id="654"/>
    <lineage>
        <taxon>Bacteria</taxon>
        <taxon>Pseudomonadati</taxon>
        <taxon>Pseudomonadota</taxon>
        <taxon>Gammaproteobacteria</taxon>
        <taxon>Aeromonadales</taxon>
        <taxon>Aeromonadaceae</taxon>
        <taxon>Aeromonas</taxon>
    </lineage>
</organism>
<dbReference type="Gene3D" id="1.20.1270.180">
    <property type="match status" value="1"/>
</dbReference>
<evidence type="ECO:0000313" key="4">
    <source>
        <dbReference type="Proteomes" id="UP001204061"/>
    </source>
</evidence>
<feature type="domain" description="Lysozyme inhibitor LprI-like N-terminal" evidence="2">
    <location>
        <begin position="32"/>
        <end position="107"/>
    </location>
</feature>